<reference evidence="6 7" key="1">
    <citation type="submission" date="2024-01" db="EMBL/GenBank/DDBJ databases">
        <title>New evidence supports the origin of RcGTA from prophage.</title>
        <authorList>
            <person name="Xu Y."/>
            <person name="Liu B."/>
            <person name="Chen F."/>
        </authorList>
    </citation>
    <scope>NUCLEOTIDE SEQUENCE [LARGE SCALE GENOMIC DNA]</scope>
    <source>
        <strain evidence="6 7">CBW1107-2</strain>
    </source>
</reference>
<evidence type="ECO:0000256" key="1">
    <source>
        <dbReference type="ARBA" id="ARBA00006382"/>
    </source>
</evidence>
<proteinExistence type="inferred from homology"/>
<dbReference type="InterPro" id="IPR046346">
    <property type="entry name" value="Aminoacid_DH-like_N_sf"/>
</dbReference>
<sequence>MLQTGEARTLRPVTASSTLKLTDITAKAARLAAFDNHEQIWLGQDDERGLTAIVAIHNTALGPALGGTRVWPHATFDAALTDALRLSRGMTFKSAIARMPFGGGKAVIKADSKTEKTPAMLEAYAEMLAALNGQYYTGEDVGLTLDDANFLRERTPNVSGTTVGGSGNPSPVTALGTFLGVKAALKHARGSDAVSGLRIAVQGLGSVGWSLCEQLHSEGASLIVADIDAARVAKAREAFGAEVVETETIVAAEADLFAPCALGGVLSADTIPHLKARIVAGAANNQLARHEDAAHLMRRGVLYAPDYVINAGGLINVAAELAPEGYDRAEVMRHVALIPETLMDIFQRAEAEQRPTNDIAQAIAEERIAQARAA</sequence>
<name>A0ABV3WM10_9HYPH</name>
<keyword evidence="2 4" id="KW-0560">Oxidoreductase</keyword>
<organism evidence="6 7">
    <name type="scientific">Neoaquamicrobium sediminum</name>
    <dbReference type="NCBI Taxonomy" id="1849104"/>
    <lineage>
        <taxon>Bacteria</taxon>
        <taxon>Pseudomonadati</taxon>
        <taxon>Pseudomonadota</taxon>
        <taxon>Alphaproteobacteria</taxon>
        <taxon>Hyphomicrobiales</taxon>
        <taxon>Phyllobacteriaceae</taxon>
        <taxon>Neoaquamicrobium</taxon>
    </lineage>
</organism>
<protein>
    <submittedName>
        <fullName evidence="6">Glu/Leu/Phe/Val dehydrogenase dimerization domain-containing protein</fullName>
    </submittedName>
</protein>
<dbReference type="EMBL" id="JAZHFV010000001">
    <property type="protein sequence ID" value="MEX4005685.1"/>
    <property type="molecule type" value="Genomic_DNA"/>
</dbReference>
<dbReference type="CDD" id="cd01075">
    <property type="entry name" value="NAD_bind_Leu_Phe_Val_DH"/>
    <property type="match status" value="1"/>
</dbReference>
<dbReference type="PIRSF" id="PIRSF000188">
    <property type="entry name" value="Phe_leu_dh"/>
    <property type="match status" value="1"/>
</dbReference>
<dbReference type="PRINTS" id="PR00082">
    <property type="entry name" value="GLFDHDRGNASE"/>
</dbReference>
<comment type="similarity">
    <text evidence="1 4">Belongs to the Glu/Leu/Phe/Val dehydrogenases family.</text>
</comment>
<dbReference type="PANTHER" id="PTHR42722">
    <property type="entry name" value="LEUCINE DEHYDROGENASE"/>
    <property type="match status" value="1"/>
</dbReference>
<keyword evidence="7" id="KW-1185">Reference proteome</keyword>
<gene>
    <name evidence="6" type="ORF">V1479_00130</name>
</gene>
<dbReference type="Gene3D" id="3.40.50.720">
    <property type="entry name" value="NAD(P)-binding Rossmann-like Domain"/>
    <property type="match status" value="1"/>
</dbReference>
<evidence type="ECO:0000256" key="2">
    <source>
        <dbReference type="ARBA" id="ARBA00023002"/>
    </source>
</evidence>
<accession>A0ABV3WM10</accession>
<dbReference type="PANTHER" id="PTHR42722:SF1">
    <property type="entry name" value="VALINE DEHYDROGENASE"/>
    <property type="match status" value="1"/>
</dbReference>
<dbReference type="InterPro" id="IPR016211">
    <property type="entry name" value="Glu/Phe/Leu/Val/Trp_DH_bac/arc"/>
</dbReference>
<dbReference type="SUPFAM" id="SSF53223">
    <property type="entry name" value="Aminoacid dehydrogenase-like, N-terminal domain"/>
    <property type="match status" value="1"/>
</dbReference>
<dbReference type="InterPro" id="IPR006095">
    <property type="entry name" value="Glu/Leu/Phe/Val/Trp_DH"/>
</dbReference>
<evidence type="ECO:0000313" key="7">
    <source>
        <dbReference type="Proteomes" id="UP001559025"/>
    </source>
</evidence>
<evidence type="ECO:0000256" key="3">
    <source>
        <dbReference type="ARBA" id="ARBA00023027"/>
    </source>
</evidence>
<dbReference type="Pfam" id="PF00208">
    <property type="entry name" value="ELFV_dehydrog"/>
    <property type="match status" value="2"/>
</dbReference>
<dbReference type="SUPFAM" id="SSF51735">
    <property type="entry name" value="NAD(P)-binding Rossmann-fold domains"/>
    <property type="match status" value="1"/>
</dbReference>
<dbReference type="Proteomes" id="UP001559025">
    <property type="component" value="Unassembled WGS sequence"/>
</dbReference>
<evidence type="ECO:0000259" key="5">
    <source>
        <dbReference type="SMART" id="SM00839"/>
    </source>
</evidence>
<comment type="caution">
    <text evidence="6">The sequence shown here is derived from an EMBL/GenBank/DDBJ whole genome shotgun (WGS) entry which is preliminary data.</text>
</comment>
<dbReference type="InterPro" id="IPR006097">
    <property type="entry name" value="Glu/Leu/Phe/Val/Trp_DH_dimer"/>
</dbReference>
<dbReference type="InterPro" id="IPR036291">
    <property type="entry name" value="NAD(P)-bd_dom_sf"/>
</dbReference>
<dbReference type="RefSeq" id="WP_368801147.1">
    <property type="nucleotide sequence ID" value="NZ_JAZHFV010000001.1"/>
</dbReference>
<dbReference type="SMART" id="SM00839">
    <property type="entry name" value="ELFV_dehydrog"/>
    <property type="match status" value="1"/>
</dbReference>
<evidence type="ECO:0000313" key="6">
    <source>
        <dbReference type="EMBL" id="MEX4005685.1"/>
    </source>
</evidence>
<feature type="domain" description="Glutamate/phenylalanine/leucine/valine/L-tryptophan dehydrogenase C-terminal" evidence="5">
    <location>
        <begin position="167"/>
        <end position="372"/>
    </location>
</feature>
<dbReference type="Pfam" id="PF02812">
    <property type="entry name" value="ELFV_dehydrog_N"/>
    <property type="match status" value="1"/>
</dbReference>
<evidence type="ECO:0000256" key="4">
    <source>
        <dbReference type="RuleBase" id="RU004417"/>
    </source>
</evidence>
<dbReference type="InterPro" id="IPR006096">
    <property type="entry name" value="Glu/Leu/Phe/Val/Trp_DH_C"/>
</dbReference>
<dbReference type="Gene3D" id="3.40.50.10860">
    <property type="entry name" value="Leucine Dehydrogenase, chain A, domain 1"/>
    <property type="match status" value="1"/>
</dbReference>
<keyword evidence="3" id="KW-0520">NAD</keyword>